<keyword evidence="1" id="KW-0808">Transferase</keyword>
<dbReference type="OrthoDB" id="2115692at2759"/>
<dbReference type="Proteomes" id="UP000479190">
    <property type="component" value="Unassembled WGS sequence"/>
</dbReference>
<sequence length="238" mass="26741">MSSSSPQQQPTLTASNSVNNVNGEVDCGDGLRCLPVPKRRYDEVMAHLRLNFFADEPLNRAVGLCKRGENHLELEKHCLATLASRMSCMIVDENDKIAGTALNGIVKRGERDENERRLAELRDPKFKSIFALLFKINEKCDIPNKYGVDEIFECRILSVDESFRGRGLANLLVENSIRIAKSNGFKIMKADATGLFSQKVFLKYDFNVITEIPYSDVEPSLRPGPPHKALKLMVKILN</sequence>
<dbReference type="InterPro" id="IPR000182">
    <property type="entry name" value="GNAT_dom"/>
</dbReference>
<evidence type="ECO:0000256" key="2">
    <source>
        <dbReference type="ARBA" id="ARBA00023315"/>
    </source>
</evidence>
<comment type="catalytic activity">
    <reaction evidence="7">
        <text>serotonin + octadecanoyl-CoA = N-octadecanoyl-serotonin + CoA + H(+)</text>
        <dbReference type="Rhea" id="RHEA:51400"/>
        <dbReference type="ChEBI" id="CHEBI:15378"/>
        <dbReference type="ChEBI" id="CHEBI:57287"/>
        <dbReference type="ChEBI" id="CHEBI:57394"/>
        <dbReference type="ChEBI" id="CHEBI:134065"/>
        <dbReference type="ChEBI" id="CHEBI:350546"/>
    </reaction>
    <physiologicalReaction direction="left-to-right" evidence="7">
        <dbReference type="Rhea" id="RHEA:51401"/>
    </physiologicalReaction>
</comment>
<comment type="pathway">
    <text evidence="3">Aromatic compound metabolism; melatonin biosynthesis; melatonin from serotonin: step 1/2.</text>
</comment>
<comment type="catalytic activity">
    <reaction evidence="13">
        <text>serotonin + acetyl-CoA = N-acetylserotonin + CoA + H(+)</text>
        <dbReference type="Rhea" id="RHEA:25217"/>
        <dbReference type="ChEBI" id="CHEBI:15378"/>
        <dbReference type="ChEBI" id="CHEBI:17697"/>
        <dbReference type="ChEBI" id="CHEBI:57287"/>
        <dbReference type="ChEBI" id="CHEBI:57288"/>
        <dbReference type="ChEBI" id="CHEBI:350546"/>
        <dbReference type="EC" id="2.3.1.87"/>
    </reaction>
    <physiologicalReaction direction="left-to-right" evidence="13">
        <dbReference type="Rhea" id="RHEA:25218"/>
    </physiologicalReaction>
</comment>
<comment type="catalytic activity">
    <reaction evidence="11">
        <text>serotonin + hexadecanoyl-CoA = N-hexadecanoyl-serotonin + CoA + H(+)</text>
        <dbReference type="Rhea" id="RHEA:51384"/>
        <dbReference type="ChEBI" id="CHEBI:15378"/>
        <dbReference type="ChEBI" id="CHEBI:57287"/>
        <dbReference type="ChEBI" id="CHEBI:57379"/>
        <dbReference type="ChEBI" id="CHEBI:134059"/>
        <dbReference type="ChEBI" id="CHEBI:350546"/>
    </reaction>
    <physiologicalReaction direction="left-to-right" evidence="11">
        <dbReference type="Rhea" id="RHEA:51385"/>
    </physiologicalReaction>
</comment>
<name>A0A6H5IXL2_9HYME</name>
<dbReference type="Gene3D" id="3.40.630.30">
    <property type="match status" value="1"/>
</dbReference>
<comment type="similarity">
    <text evidence="4">Belongs to the acetyltransferase family. AANAT subfamily.</text>
</comment>
<dbReference type="GO" id="GO:0004059">
    <property type="term" value="F:aralkylamine N-acetyltransferase activity"/>
    <property type="evidence" value="ECO:0007669"/>
    <property type="project" value="UniProtKB-EC"/>
</dbReference>
<dbReference type="EMBL" id="CADCXV010000975">
    <property type="protein sequence ID" value="CAB0039680.1"/>
    <property type="molecule type" value="Genomic_DNA"/>
</dbReference>
<keyword evidence="2" id="KW-0012">Acyltransferase</keyword>
<dbReference type="FunFam" id="3.40.630.30:FF:000046">
    <property type="entry name" value="Dopamine N-acetyltransferase"/>
    <property type="match status" value="1"/>
</dbReference>
<evidence type="ECO:0000256" key="10">
    <source>
        <dbReference type="ARBA" id="ARBA00051823"/>
    </source>
</evidence>
<organism evidence="15 16">
    <name type="scientific">Trichogramma brassicae</name>
    <dbReference type="NCBI Taxonomy" id="86971"/>
    <lineage>
        <taxon>Eukaryota</taxon>
        <taxon>Metazoa</taxon>
        <taxon>Ecdysozoa</taxon>
        <taxon>Arthropoda</taxon>
        <taxon>Hexapoda</taxon>
        <taxon>Insecta</taxon>
        <taxon>Pterygota</taxon>
        <taxon>Neoptera</taxon>
        <taxon>Endopterygota</taxon>
        <taxon>Hymenoptera</taxon>
        <taxon>Apocrita</taxon>
        <taxon>Proctotrupomorpha</taxon>
        <taxon>Chalcidoidea</taxon>
        <taxon>Trichogrammatidae</taxon>
        <taxon>Trichogramma</taxon>
    </lineage>
</organism>
<dbReference type="InterPro" id="IPR016181">
    <property type="entry name" value="Acyl_CoA_acyltransferase"/>
</dbReference>
<dbReference type="EC" id="2.3.1.87" evidence="5"/>
<evidence type="ECO:0000256" key="12">
    <source>
        <dbReference type="ARBA" id="ARBA00052335"/>
    </source>
</evidence>
<dbReference type="AlphaFoldDB" id="A0A6H5IXL2"/>
<gene>
    <name evidence="15" type="ORF">TBRA_LOCUS11419</name>
</gene>
<evidence type="ECO:0000256" key="4">
    <source>
        <dbReference type="ARBA" id="ARBA00038182"/>
    </source>
</evidence>
<feature type="domain" description="N-acetyltransferase" evidence="14">
    <location>
        <begin position="84"/>
        <end position="198"/>
    </location>
</feature>
<comment type="catalytic activity">
    <reaction evidence="6">
        <text>dopamine + (9Z)-octadecenoyl-CoA = N-(9Z-octadecanoyl)-dopamine + CoA + H(+)</text>
        <dbReference type="Rhea" id="RHEA:51380"/>
        <dbReference type="ChEBI" id="CHEBI:15378"/>
        <dbReference type="ChEBI" id="CHEBI:31883"/>
        <dbReference type="ChEBI" id="CHEBI:57287"/>
        <dbReference type="ChEBI" id="CHEBI:57387"/>
        <dbReference type="ChEBI" id="CHEBI:59905"/>
    </reaction>
    <physiologicalReaction direction="left-to-right" evidence="6">
        <dbReference type="Rhea" id="RHEA:51381"/>
    </physiologicalReaction>
</comment>
<comment type="catalytic activity">
    <reaction evidence="12">
        <text>dopamine + hexadecanoyl-CoA = N-hexadecanoyl-dopamine + CoA + H(+)</text>
        <dbReference type="Rhea" id="RHEA:51376"/>
        <dbReference type="ChEBI" id="CHEBI:15378"/>
        <dbReference type="ChEBI" id="CHEBI:57287"/>
        <dbReference type="ChEBI" id="CHEBI:57379"/>
        <dbReference type="ChEBI" id="CHEBI:59905"/>
        <dbReference type="ChEBI" id="CHEBI:134058"/>
    </reaction>
    <physiologicalReaction direction="left-to-right" evidence="12">
        <dbReference type="Rhea" id="RHEA:51377"/>
    </physiologicalReaction>
</comment>
<dbReference type="Pfam" id="PF00583">
    <property type="entry name" value="Acetyltransf_1"/>
    <property type="match status" value="1"/>
</dbReference>
<proteinExistence type="inferred from homology"/>
<evidence type="ECO:0000256" key="9">
    <source>
        <dbReference type="ARBA" id="ARBA00051711"/>
    </source>
</evidence>
<evidence type="ECO:0000256" key="11">
    <source>
        <dbReference type="ARBA" id="ARBA00052178"/>
    </source>
</evidence>
<evidence type="ECO:0000256" key="8">
    <source>
        <dbReference type="ARBA" id="ARBA00051284"/>
    </source>
</evidence>
<dbReference type="PANTHER" id="PTHR20905">
    <property type="entry name" value="N-ACETYLTRANSFERASE-RELATED"/>
    <property type="match status" value="1"/>
</dbReference>
<keyword evidence="16" id="KW-1185">Reference proteome</keyword>
<dbReference type="CDD" id="cd04301">
    <property type="entry name" value="NAT_SF"/>
    <property type="match status" value="1"/>
</dbReference>
<evidence type="ECO:0000256" key="5">
    <source>
        <dbReference type="ARBA" id="ARBA00039114"/>
    </source>
</evidence>
<evidence type="ECO:0000256" key="7">
    <source>
        <dbReference type="ARBA" id="ARBA00050849"/>
    </source>
</evidence>
<evidence type="ECO:0000313" key="16">
    <source>
        <dbReference type="Proteomes" id="UP000479190"/>
    </source>
</evidence>
<evidence type="ECO:0000256" key="6">
    <source>
        <dbReference type="ARBA" id="ARBA00050189"/>
    </source>
</evidence>
<evidence type="ECO:0000256" key="1">
    <source>
        <dbReference type="ARBA" id="ARBA00022679"/>
    </source>
</evidence>
<accession>A0A6H5IXL2</accession>
<comment type="catalytic activity">
    <reaction evidence="10">
        <text>serotonin + (9Z)-octadecenoyl-CoA = N-(9Z-octadecenoyl)-serotonin + CoA + H(+)</text>
        <dbReference type="Rhea" id="RHEA:51392"/>
        <dbReference type="ChEBI" id="CHEBI:15378"/>
        <dbReference type="ChEBI" id="CHEBI:57287"/>
        <dbReference type="ChEBI" id="CHEBI:57387"/>
        <dbReference type="ChEBI" id="CHEBI:134064"/>
        <dbReference type="ChEBI" id="CHEBI:350546"/>
    </reaction>
    <physiologicalReaction direction="left-to-right" evidence="10">
        <dbReference type="Rhea" id="RHEA:51393"/>
    </physiologicalReaction>
</comment>
<evidence type="ECO:0000259" key="14">
    <source>
        <dbReference type="Pfam" id="PF00583"/>
    </source>
</evidence>
<evidence type="ECO:0000256" key="13">
    <source>
        <dbReference type="ARBA" id="ARBA00052491"/>
    </source>
</evidence>
<evidence type="ECO:0000256" key="3">
    <source>
        <dbReference type="ARBA" id="ARBA00037926"/>
    </source>
</evidence>
<dbReference type="PANTHER" id="PTHR20905:SF32">
    <property type="entry name" value="ARYLALKYLAMINE N-ACETYLTRANSFERASE-LIKE 7, ISOFORM A"/>
    <property type="match status" value="1"/>
</dbReference>
<protein>
    <recommendedName>
        <fullName evidence="5">aralkylamine N-acetyltransferase</fullName>
        <ecNumber evidence="5">2.3.1.87</ecNumber>
    </recommendedName>
</protein>
<dbReference type="SUPFAM" id="SSF55729">
    <property type="entry name" value="Acyl-CoA N-acyltransferases (Nat)"/>
    <property type="match status" value="1"/>
</dbReference>
<comment type="catalytic activity">
    <reaction evidence="9">
        <text>dopamine + acetyl-CoA = N-acetyldopamine + CoA + H(+)</text>
        <dbReference type="Rhea" id="RHEA:51388"/>
        <dbReference type="ChEBI" id="CHEBI:15378"/>
        <dbReference type="ChEBI" id="CHEBI:57287"/>
        <dbReference type="ChEBI" id="CHEBI:57288"/>
        <dbReference type="ChEBI" id="CHEBI:59905"/>
        <dbReference type="ChEBI" id="CHEBI:125678"/>
    </reaction>
    <physiologicalReaction direction="left-to-right" evidence="9">
        <dbReference type="Rhea" id="RHEA:51389"/>
    </physiologicalReaction>
</comment>
<comment type="catalytic activity">
    <reaction evidence="8">
        <text>serotonin + (5Z,8Z,11Z,14Z)-eicosatetraenoyl-CoA = N-[(5Z,8Z,11Z,14Z)-eicosatetraenoyl]-serotonin + CoA + H(+)</text>
        <dbReference type="Rhea" id="RHEA:51396"/>
        <dbReference type="ChEBI" id="CHEBI:15378"/>
        <dbReference type="ChEBI" id="CHEBI:57287"/>
        <dbReference type="ChEBI" id="CHEBI:57368"/>
        <dbReference type="ChEBI" id="CHEBI:132255"/>
        <dbReference type="ChEBI" id="CHEBI:350546"/>
    </reaction>
    <physiologicalReaction direction="left-to-right" evidence="8">
        <dbReference type="Rhea" id="RHEA:51397"/>
    </physiologicalReaction>
</comment>
<reference evidence="15 16" key="1">
    <citation type="submission" date="2020-02" db="EMBL/GenBank/DDBJ databases">
        <authorList>
            <person name="Ferguson B K."/>
        </authorList>
    </citation>
    <scope>NUCLEOTIDE SEQUENCE [LARGE SCALE GENOMIC DNA]</scope>
</reference>
<evidence type="ECO:0000313" key="15">
    <source>
        <dbReference type="EMBL" id="CAB0039680.1"/>
    </source>
</evidence>